<sequence>MDYEQARALNRAIRTIGMRHRALAGSFLHRVGLTVGQETLIMDLAEHGPKTQSQLAAAAGCEPPTITSAVKRLESLGLVTRGPSTRDRRATVVELTERGRSLLPDLSAAWIQLAEASISGLARTGADELTRALTDLAKSLSTASDHTGPAAPHRTTAADPEPEVSRDRG</sequence>
<dbReference type="PRINTS" id="PR00598">
    <property type="entry name" value="HTHMARR"/>
</dbReference>
<protein>
    <submittedName>
        <fullName evidence="6">MarR family winged helix-turn-helix transcriptional regulator</fullName>
    </submittedName>
</protein>
<dbReference type="SUPFAM" id="SSF46785">
    <property type="entry name" value="Winged helix' DNA-binding domain"/>
    <property type="match status" value="1"/>
</dbReference>
<dbReference type="PANTHER" id="PTHR33164">
    <property type="entry name" value="TRANSCRIPTIONAL REGULATOR, MARR FAMILY"/>
    <property type="match status" value="1"/>
</dbReference>
<keyword evidence="1" id="KW-0805">Transcription regulation</keyword>
<keyword evidence="3" id="KW-0804">Transcription</keyword>
<dbReference type="PROSITE" id="PS50995">
    <property type="entry name" value="HTH_MARR_2"/>
    <property type="match status" value="1"/>
</dbReference>
<dbReference type="InterPro" id="IPR039422">
    <property type="entry name" value="MarR/SlyA-like"/>
</dbReference>
<feature type="region of interest" description="Disordered" evidence="4">
    <location>
        <begin position="140"/>
        <end position="169"/>
    </location>
</feature>
<dbReference type="InterPro" id="IPR036390">
    <property type="entry name" value="WH_DNA-bd_sf"/>
</dbReference>
<dbReference type="GO" id="GO:0006950">
    <property type="term" value="P:response to stress"/>
    <property type="evidence" value="ECO:0007669"/>
    <property type="project" value="TreeGrafter"/>
</dbReference>
<organism evidence="6">
    <name type="scientific">Sinomonas puerhi</name>
    <dbReference type="NCBI Taxonomy" id="3238584"/>
    <lineage>
        <taxon>Bacteria</taxon>
        <taxon>Bacillati</taxon>
        <taxon>Actinomycetota</taxon>
        <taxon>Actinomycetes</taxon>
        <taxon>Micrococcales</taxon>
        <taxon>Micrococcaceae</taxon>
        <taxon>Sinomonas</taxon>
    </lineage>
</organism>
<dbReference type="KEGG" id="spue:AB5L97_16865"/>
<dbReference type="GO" id="GO:0003677">
    <property type="term" value="F:DNA binding"/>
    <property type="evidence" value="ECO:0007669"/>
    <property type="project" value="UniProtKB-KW"/>
</dbReference>
<evidence type="ECO:0000256" key="1">
    <source>
        <dbReference type="ARBA" id="ARBA00023015"/>
    </source>
</evidence>
<evidence type="ECO:0000256" key="4">
    <source>
        <dbReference type="SAM" id="MobiDB-lite"/>
    </source>
</evidence>
<accession>A0AB39L3K3</accession>
<evidence type="ECO:0000259" key="5">
    <source>
        <dbReference type="PROSITE" id="PS50995"/>
    </source>
</evidence>
<dbReference type="CDD" id="cd00090">
    <property type="entry name" value="HTH_ARSR"/>
    <property type="match status" value="1"/>
</dbReference>
<proteinExistence type="predicted"/>
<name>A0AB39L3K3_9MICC</name>
<feature type="domain" description="HTH marR-type" evidence="5">
    <location>
        <begin position="2"/>
        <end position="138"/>
    </location>
</feature>
<dbReference type="Pfam" id="PF01047">
    <property type="entry name" value="MarR"/>
    <property type="match status" value="1"/>
</dbReference>
<evidence type="ECO:0000256" key="2">
    <source>
        <dbReference type="ARBA" id="ARBA00023125"/>
    </source>
</evidence>
<dbReference type="GO" id="GO:0003700">
    <property type="term" value="F:DNA-binding transcription factor activity"/>
    <property type="evidence" value="ECO:0007669"/>
    <property type="project" value="InterPro"/>
</dbReference>
<evidence type="ECO:0000256" key="3">
    <source>
        <dbReference type="ARBA" id="ARBA00023163"/>
    </source>
</evidence>
<dbReference type="InterPro" id="IPR036388">
    <property type="entry name" value="WH-like_DNA-bd_sf"/>
</dbReference>
<evidence type="ECO:0000313" key="6">
    <source>
        <dbReference type="EMBL" id="XDP44920.1"/>
    </source>
</evidence>
<dbReference type="InterPro" id="IPR023187">
    <property type="entry name" value="Tscrpt_reg_MarR-type_CS"/>
</dbReference>
<dbReference type="AlphaFoldDB" id="A0AB39L3K3"/>
<reference evidence="6" key="1">
    <citation type="submission" date="2024-07" db="EMBL/GenBank/DDBJ databases">
        <authorList>
            <person name="fu j."/>
        </authorList>
    </citation>
    <scope>NUCLEOTIDE SEQUENCE</scope>
    <source>
        <strain evidence="6">P10A9</strain>
    </source>
</reference>
<dbReference type="PROSITE" id="PS01117">
    <property type="entry name" value="HTH_MARR_1"/>
    <property type="match status" value="1"/>
</dbReference>
<dbReference type="SMART" id="SM00347">
    <property type="entry name" value="HTH_MARR"/>
    <property type="match status" value="1"/>
</dbReference>
<dbReference type="PANTHER" id="PTHR33164:SF64">
    <property type="entry name" value="TRANSCRIPTIONAL REGULATOR SLYA"/>
    <property type="match status" value="1"/>
</dbReference>
<dbReference type="InterPro" id="IPR011991">
    <property type="entry name" value="ArsR-like_HTH"/>
</dbReference>
<dbReference type="EMBL" id="CP163302">
    <property type="protein sequence ID" value="XDP44920.1"/>
    <property type="molecule type" value="Genomic_DNA"/>
</dbReference>
<keyword evidence="2" id="KW-0238">DNA-binding</keyword>
<dbReference type="Gene3D" id="1.10.10.10">
    <property type="entry name" value="Winged helix-like DNA-binding domain superfamily/Winged helix DNA-binding domain"/>
    <property type="match status" value="1"/>
</dbReference>
<dbReference type="InterPro" id="IPR000835">
    <property type="entry name" value="HTH_MarR-typ"/>
</dbReference>
<gene>
    <name evidence="6" type="ORF">AB5L97_16865</name>
</gene>
<dbReference type="RefSeq" id="WP_369045520.1">
    <property type="nucleotide sequence ID" value="NZ_CP163302.1"/>
</dbReference>